<name>A0A5J4K5Y5_9CHLR</name>
<evidence type="ECO:0000313" key="2">
    <source>
        <dbReference type="Proteomes" id="UP000334820"/>
    </source>
</evidence>
<evidence type="ECO:0000313" key="1">
    <source>
        <dbReference type="EMBL" id="GER81556.1"/>
    </source>
</evidence>
<reference evidence="1 2" key="1">
    <citation type="journal article" date="2019" name="Int. J. Syst. Evol. Microbiol.">
        <title>Thermogemmatispora aurantia sp. nov. and Thermogemmatispora argillosa sp. nov., within the class Ktedonobacteria, and emended description of the genus Thermogemmatispora.</title>
        <authorList>
            <person name="Zheng Y."/>
            <person name="Wang C.M."/>
            <person name="Sakai Y."/>
            <person name="Abe K."/>
            <person name="Yokota A."/>
            <person name="Yabe S."/>
        </authorList>
    </citation>
    <scope>NUCLEOTIDE SEQUENCE [LARGE SCALE GENOMIC DNA]</scope>
    <source>
        <strain evidence="1 2">A1-2</strain>
    </source>
</reference>
<dbReference type="AlphaFoldDB" id="A0A5J4K5Y5"/>
<comment type="caution">
    <text evidence="1">The sequence shown here is derived from an EMBL/GenBank/DDBJ whole genome shotgun (WGS) entry which is preliminary data.</text>
</comment>
<proteinExistence type="predicted"/>
<dbReference type="EMBL" id="BKZV01000001">
    <property type="protein sequence ID" value="GER81556.1"/>
    <property type="molecule type" value="Genomic_DNA"/>
</dbReference>
<dbReference type="Proteomes" id="UP000334820">
    <property type="component" value="Unassembled WGS sequence"/>
</dbReference>
<sequence>MTSLTALLKIWDKIRHVTSVVRYSLDPSMKGCHFIDLPPLAERDMGTLVHEGGKRQRTAEEIGRLEMSLLLVK</sequence>
<keyword evidence="2" id="KW-1185">Reference proteome</keyword>
<protein>
    <submittedName>
        <fullName evidence="1">Uncharacterized protein</fullName>
    </submittedName>
</protein>
<gene>
    <name evidence="1" type="ORF">KTAU_01940</name>
</gene>
<organism evidence="1 2">
    <name type="scientific">Thermogemmatispora aurantia</name>
    <dbReference type="NCBI Taxonomy" id="2045279"/>
    <lineage>
        <taxon>Bacteria</taxon>
        <taxon>Bacillati</taxon>
        <taxon>Chloroflexota</taxon>
        <taxon>Ktedonobacteria</taxon>
        <taxon>Thermogemmatisporales</taxon>
        <taxon>Thermogemmatisporaceae</taxon>
        <taxon>Thermogemmatispora</taxon>
    </lineage>
</organism>
<accession>A0A5J4K5Y5</accession>